<dbReference type="Ensembl" id="ENSCUST00005028497.1">
    <property type="protein sequence ID" value="ENSCUSP00005027539.1"/>
    <property type="gene ID" value="ENSCUSG00005016949.1"/>
</dbReference>
<accession>A0A8C3VAC2</accession>
<evidence type="ECO:0000313" key="2">
    <source>
        <dbReference type="Ensembl" id="ENSCUSP00005027539.1"/>
    </source>
</evidence>
<proteinExistence type="predicted"/>
<sequence length="114" mass="12986">MQRLAQRREQLARRQEQHRDAVLRAGQELLAQSRAQLERYHEESSTQLLGTRAELAQLSSRLEAARQDVLQWVRGCGVPKDPRAQWQQCRPQLCAHLQCGAGAKLGCTLWAELS</sequence>
<evidence type="ECO:0000256" key="1">
    <source>
        <dbReference type="SAM" id="Coils"/>
    </source>
</evidence>
<protein>
    <submittedName>
        <fullName evidence="2">Uncharacterized protein</fullName>
    </submittedName>
</protein>
<feature type="coiled-coil region" evidence="1">
    <location>
        <begin position="1"/>
        <end position="68"/>
    </location>
</feature>
<reference evidence="2" key="3">
    <citation type="submission" date="2025-09" db="UniProtKB">
        <authorList>
            <consortium name="Ensembl"/>
        </authorList>
    </citation>
    <scope>IDENTIFICATION</scope>
</reference>
<reference evidence="2" key="1">
    <citation type="submission" date="2020-10" db="EMBL/GenBank/DDBJ databases">
        <title>Catharus ustulatus (Swainson's thrush) genome, bCatUst1, primary haplotype v2.</title>
        <authorList>
            <person name="Delmore K."/>
            <person name="Vafadar M."/>
            <person name="Formenti G."/>
            <person name="Chow W."/>
            <person name="Pelan S."/>
            <person name="Howe K."/>
            <person name="Rhie A."/>
            <person name="Mountcastle J."/>
            <person name="Haase B."/>
            <person name="Fedrigo O."/>
            <person name="Jarvis E.D."/>
        </authorList>
    </citation>
    <scope>NUCLEOTIDE SEQUENCE [LARGE SCALE GENOMIC DNA]</scope>
</reference>
<dbReference type="Proteomes" id="UP000694563">
    <property type="component" value="Chromosome 18"/>
</dbReference>
<evidence type="ECO:0000313" key="3">
    <source>
        <dbReference type="Proteomes" id="UP000694563"/>
    </source>
</evidence>
<dbReference type="AlphaFoldDB" id="A0A8C3VAC2"/>
<organism evidence="2 3">
    <name type="scientific">Catharus ustulatus</name>
    <name type="common">Russet-backed thrush</name>
    <name type="synonym">Hylocichla ustulatus</name>
    <dbReference type="NCBI Taxonomy" id="91951"/>
    <lineage>
        <taxon>Eukaryota</taxon>
        <taxon>Metazoa</taxon>
        <taxon>Chordata</taxon>
        <taxon>Craniata</taxon>
        <taxon>Vertebrata</taxon>
        <taxon>Euteleostomi</taxon>
        <taxon>Archelosauria</taxon>
        <taxon>Archosauria</taxon>
        <taxon>Dinosauria</taxon>
        <taxon>Saurischia</taxon>
        <taxon>Theropoda</taxon>
        <taxon>Coelurosauria</taxon>
        <taxon>Aves</taxon>
        <taxon>Neognathae</taxon>
        <taxon>Neoaves</taxon>
        <taxon>Telluraves</taxon>
        <taxon>Australaves</taxon>
        <taxon>Passeriformes</taxon>
        <taxon>Turdidae</taxon>
        <taxon>Catharus</taxon>
    </lineage>
</organism>
<keyword evidence="3" id="KW-1185">Reference proteome</keyword>
<name>A0A8C3VAC2_CATUS</name>
<reference evidence="2" key="2">
    <citation type="submission" date="2025-08" db="UniProtKB">
        <authorList>
            <consortium name="Ensembl"/>
        </authorList>
    </citation>
    <scope>IDENTIFICATION</scope>
</reference>
<keyword evidence="1" id="KW-0175">Coiled coil</keyword>